<dbReference type="AlphaFoldDB" id="E3MFS8"/>
<protein>
    <recommendedName>
        <fullName evidence="4">EB domain-containing protein</fullName>
    </recommendedName>
</protein>
<dbReference type="InterPro" id="IPR052326">
    <property type="entry name" value="Diff-Dev_Assoc_Protein"/>
</dbReference>
<dbReference type="OrthoDB" id="10518408at2759"/>
<dbReference type="HOGENOM" id="CLU_1697098_0_0_1"/>
<evidence type="ECO:0008006" key="4">
    <source>
        <dbReference type="Google" id="ProtNLM"/>
    </source>
</evidence>
<proteinExistence type="predicted"/>
<gene>
    <name evidence="2" type="ORF">CRE_24467</name>
</gene>
<accession>E3MFS8</accession>
<feature type="signal peptide" evidence="1">
    <location>
        <begin position="1"/>
        <end position="18"/>
    </location>
</feature>
<evidence type="ECO:0000313" key="3">
    <source>
        <dbReference type="Proteomes" id="UP000008281"/>
    </source>
</evidence>
<organism evidence="3">
    <name type="scientific">Caenorhabditis remanei</name>
    <name type="common">Caenorhabditis vulgaris</name>
    <dbReference type="NCBI Taxonomy" id="31234"/>
    <lineage>
        <taxon>Eukaryota</taxon>
        <taxon>Metazoa</taxon>
        <taxon>Ecdysozoa</taxon>
        <taxon>Nematoda</taxon>
        <taxon>Chromadorea</taxon>
        <taxon>Rhabditida</taxon>
        <taxon>Rhabditina</taxon>
        <taxon>Rhabditomorpha</taxon>
        <taxon>Rhabditoidea</taxon>
        <taxon>Rhabditidae</taxon>
        <taxon>Peloderinae</taxon>
        <taxon>Caenorhabditis</taxon>
    </lineage>
</organism>
<dbReference type="eggNOG" id="ENOG502TI9C">
    <property type="taxonomic scope" value="Eukaryota"/>
</dbReference>
<dbReference type="PANTHER" id="PTHR33459:SF7">
    <property type="entry name" value="DD-GDCA PROTEIN"/>
    <property type="match status" value="1"/>
</dbReference>
<evidence type="ECO:0000256" key="1">
    <source>
        <dbReference type="SAM" id="SignalP"/>
    </source>
</evidence>
<evidence type="ECO:0000313" key="2">
    <source>
        <dbReference type="EMBL" id="EFP01293.1"/>
    </source>
</evidence>
<name>E3MFS8_CAERE</name>
<reference evidence="2" key="1">
    <citation type="submission" date="2007-07" db="EMBL/GenBank/DDBJ databases">
        <title>PCAP assembly of the Caenorhabditis remanei genome.</title>
        <authorList>
            <consortium name="The Caenorhabditis remanei Sequencing Consortium"/>
            <person name="Wilson R.K."/>
        </authorList>
    </citation>
    <scope>NUCLEOTIDE SEQUENCE [LARGE SCALE GENOMIC DNA]</scope>
    <source>
        <strain evidence="2">PB4641</strain>
    </source>
</reference>
<dbReference type="OMA" id="GCTTSAN"/>
<dbReference type="Proteomes" id="UP000008281">
    <property type="component" value="Unassembled WGS sequence"/>
</dbReference>
<dbReference type="EMBL" id="DS268442">
    <property type="protein sequence ID" value="EFP01293.1"/>
    <property type="molecule type" value="Genomic_DNA"/>
</dbReference>
<keyword evidence="3" id="KW-1185">Reference proteome</keyword>
<feature type="chain" id="PRO_5003176766" description="EB domain-containing protein" evidence="1">
    <location>
        <begin position="19"/>
        <end position="157"/>
    </location>
</feature>
<sequence length="157" mass="15256">MIPVLVLLCSTILHQVGGYVIGGGTQPGGNQNNPSGPNYNGGIGGGVYPGGGSNGGGVQRDEGGYCNSNTDCRSGLYCTASVNGVKICLSTSNGGGGSGYPTNTGGGCTTSANCQNGGVCVVRNGVGNCQIQAGGYVSPAARQGMVRFPSSNGLSVG</sequence>
<keyword evidence="1" id="KW-0732">Signal</keyword>
<dbReference type="InParanoid" id="E3MFS8"/>
<dbReference type="PANTHER" id="PTHR33459">
    <property type="entry name" value="DD-GDCA PROTEIN"/>
    <property type="match status" value="1"/>
</dbReference>